<accession>A0ABP8FPD0</accession>
<dbReference type="InterPro" id="IPR002931">
    <property type="entry name" value="Transglutaminase-like"/>
</dbReference>
<sequence length="678" mass="77025">MYKRLMISALFLKNMKYALLFLLVGVPGLGFSQDPLKLGQTTAEELNMKVYAQDTSAAAVVLYDYGHSSFLYTKGDQVQLKRLMRIKILKKAGLDQANISIPFYRKDFNHKEEVLDLKGFTYNLEGGKVVKVKLDEKAVFEEKEDINWYVKKIAMPNVKVGSVIEVAYTIKSDFLSILKWTFQSSIPVAWSEYRVNMMPFYEYTHLLSGFQKFHLEDMKVITQAVAFTSEQQSDRVTTERWGSATYKLAQYRWVMKDVPAFTDEPYMTGSEDYLSKLEFTLTKVQYPESKPVYMAGTWEGLAAELQKEEWFGLQLQNTAVFKKAVEEAAANSPDLLTKVKNIEAYVKKQMVWDGKHRIYSESIKKAYDARTGSSADINLLLTAMLREAGIDAKPMLVSTRSHGTPAMNMPMVSTFNYVIAAVKVGEATYLLDATDRDLPFGVLPYRCLNGQGWVTSLPAGKWLPLKNSERNTQLVSAQMEIKPTGEVTGKMEESYGGMSAHQMRATIKEQGRDNYVKKLASQNPEWTRQDMSLVNLDKNDKDLKASYTLHRAGESQPVSLLYVSPMLNHATHENPFKLANRLFPIDFATPQDETYVFTYALPAGYEVEEMPKAINLSLPDNSAKFSYMVQVADGKLQIMSKLNINKPVFTAKEYQDLRELYSRMVAKHAEKVVLKKKS</sequence>
<feature type="domain" description="DUF3857" evidence="2">
    <location>
        <begin position="84"/>
        <end position="199"/>
    </location>
</feature>
<reference evidence="4" key="1">
    <citation type="journal article" date="2019" name="Int. J. Syst. Evol. Microbiol.">
        <title>The Global Catalogue of Microorganisms (GCM) 10K type strain sequencing project: providing services to taxonomists for standard genome sequencing and annotation.</title>
        <authorList>
            <consortium name="The Broad Institute Genomics Platform"/>
            <consortium name="The Broad Institute Genome Sequencing Center for Infectious Disease"/>
            <person name="Wu L."/>
            <person name="Ma J."/>
        </authorList>
    </citation>
    <scope>NUCLEOTIDE SEQUENCE [LARGE SCALE GENOMIC DNA]</scope>
    <source>
        <strain evidence="4">JCM 17917</strain>
    </source>
</reference>
<dbReference type="Pfam" id="PF12969">
    <property type="entry name" value="DUF3857"/>
    <property type="match status" value="1"/>
</dbReference>
<protein>
    <recommendedName>
        <fullName evidence="5">DUF3857 domain-containing protein</fullName>
    </recommendedName>
</protein>
<organism evidence="3 4">
    <name type="scientific">Nibribacter koreensis</name>
    <dbReference type="NCBI Taxonomy" id="1084519"/>
    <lineage>
        <taxon>Bacteria</taxon>
        <taxon>Pseudomonadati</taxon>
        <taxon>Bacteroidota</taxon>
        <taxon>Cytophagia</taxon>
        <taxon>Cytophagales</taxon>
        <taxon>Hymenobacteraceae</taxon>
        <taxon>Nibribacter</taxon>
    </lineage>
</organism>
<dbReference type="EMBL" id="BAABGX010000002">
    <property type="protein sequence ID" value="GAA4308267.1"/>
    <property type="molecule type" value="Genomic_DNA"/>
</dbReference>
<dbReference type="Gene3D" id="2.60.40.3140">
    <property type="match status" value="1"/>
</dbReference>
<name>A0ABP8FPD0_9BACT</name>
<dbReference type="Gene3D" id="3.10.620.30">
    <property type="match status" value="1"/>
</dbReference>
<dbReference type="InterPro" id="IPR038765">
    <property type="entry name" value="Papain-like_cys_pep_sf"/>
</dbReference>
<evidence type="ECO:0000259" key="1">
    <source>
        <dbReference type="Pfam" id="PF01841"/>
    </source>
</evidence>
<dbReference type="RefSeq" id="WP_345166541.1">
    <property type="nucleotide sequence ID" value="NZ_BAABGX010000002.1"/>
</dbReference>
<keyword evidence="4" id="KW-1185">Reference proteome</keyword>
<gene>
    <name evidence="3" type="ORF">GCM10023183_24700</name>
</gene>
<evidence type="ECO:0000313" key="3">
    <source>
        <dbReference type="EMBL" id="GAA4308267.1"/>
    </source>
</evidence>
<feature type="domain" description="Transglutaminase-like" evidence="1">
    <location>
        <begin position="326"/>
        <end position="412"/>
    </location>
</feature>
<proteinExistence type="predicted"/>
<dbReference type="Pfam" id="PF01841">
    <property type="entry name" value="Transglut_core"/>
    <property type="match status" value="1"/>
</dbReference>
<dbReference type="InterPro" id="IPR024618">
    <property type="entry name" value="DUF3857"/>
</dbReference>
<comment type="caution">
    <text evidence="3">The sequence shown here is derived from an EMBL/GenBank/DDBJ whole genome shotgun (WGS) entry which is preliminary data.</text>
</comment>
<evidence type="ECO:0008006" key="5">
    <source>
        <dbReference type="Google" id="ProtNLM"/>
    </source>
</evidence>
<evidence type="ECO:0000313" key="4">
    <source>
        <dbReference type="Proteomes" id="UP001501844"/>
    </source>
</evidence>
<evidence type="ECO:0000259" key="2">
    <source>
        <dbReference type="Pfam" id="PF12969"/>
    </source>
</evidence>
<dbReference type="Gene3D" id="2.60.120.1130">
    <property type="match status" value="1"/>
</dbReference>
<dbReference type="SUPFAM" id="SSF54001">
    <property type="entry name" value="Cysteine proteinases"/>
    <property type="match status" value="1"/>
</dbReference>
<dbReference type="Proteomes" id="UP001501844">
    <property type="component" value="Unassembled WGS sequence"/>
</dbReference>